<dbReference type="Proteomes" id="UP000607653">
    <property type="component" value="Unassembled WGS sequence"/>
</dbReference>
<keyword evidence="3" id="KW-1185">Reference proteome</keyword>
<feature type="compositionally biased region" description="Polar residues" evidence="1">
    <location>
        <begin position="50"/>
        <end position="63"/>
    </location>
</feature>
<feature type="region of interest" description="Disordered" evidence="1">
    <location>
        <begin position="47"/>
        <end position="69"/>
    </location>
</feature>
<protein>
    <submittedName>
        <fullName evidence="2">Uncharacterized protein</fullName>
    </submittedName>
</protein>
<comment type="caution">
    <text evidence="2">The sequence shown here is derived from an EMBL/GenBank/DDBJ whole genome shotgun (WGS) entry which is preliminary data.</text>
</comment>
<sequence>MPRAELAVTCKRGSCAHMQCETCCKRRGFRFKATSRALGPLLLEGKRGNDSSPLFNINNSSSEKNPKRQRVSTIATRLLTHKIENWALIHLLEEEDDEKCFFEGTSQSYQ</sequence>
<accession>A0A822XC79</accession>
<proteinExistence type="predicted"/>
<evidence type="ECO:0000313" key="3">
    <source>
        <dbReference type="Proteomes" id="UP000607653"/>
    </source>
</evidence>
<dbReference type="EMBL" id="DUZY01000001">
    <property type="protein sequence ID" value="DAD17940.1"/>
    <property type="molecule type" value="Genomic_DNA"/>
</dbReference>
<evidence type="ECO:0000313" key="2">
    <source>
        <dbReference type="EMBL" id="DAD17940.1"/>
    </source>
</evidence>
<gene>
    <name evidence="2" type="ORF">HUJ06_019403</name>
</gene>
<evidence type="ECO:0000256" key="1">
    <source>
        <dbReference type="SAM" id="MobiDB-lite"/>
    </source>
</evidence>
<organism evidence="2 3">
    <name type="scientific">Nelumbo nucifera</name>
    <name type="common">Sacred lotus</name>
    <dbReference type="NCBI Taxonomy" id="4432"/>
    <lineage>
        <taxon>Eukaryota</taxon>
        <taxon>Viridiplantae</taxon>
        <taxon>Streptophyta</taxon>
        <taxon>Embryophyta</taxon>
        <taxon>Tracheophyta</taxon>
        <taxon>Spermatophyta</taxon>
        <taxon>Magnoliopsida</taxon>
        <taxon>Proteales</taxon>
        <taxon>Nelumbonaceae</taxon>
        <taxon>Nelumbo</taxon>
    </lineage>
</organism>
<dbReference type="AlphaFoldDB" id="A0A822XC79"/>
<reference evidence="2 3" key="1">
    <citation type="journal article" date="2020" name="Mol. Biol. Evol.">
        <title>Distinct Expression and Methylation Patterns for Genes with Different Fates following a Single Whole-Genome Duplication in Flowering Plants.</title>
        <authorList>
            <person name="Shi T."/>
            <person name="Rahmani R.S."/>
            <person name="Gugger P.F."/>
            <person name="Wang M."/>
            <person name="Li H."/>
            <person name="Zhang Y."/>
            <person name="Li Z."/>
            <person name="Wang Q."/>
            <person name="Van de Peer Y."/>
            <person name="Marchal K."/>
            <person name="Chen J."/>
        </authorList>
    </citation>
    <scope>NUCLEOTIDE SEQUENCE [LARGE SCALE GENOMIC DNA]</scope>
    <source>
        <tissue evidence="2">Leaf</tissue>
    </source>
</reference>
<name>A0A822XC79_NELNU</name>